<keyword evidence="7" id="KW-1185">Reference proteome</keyword>
<name>A0A7W4UK59_9MICO</name>
<dbReference type="InterPro" id="IPR001647">
    <property type="entry name" value="HTH_TetR"/>
</dbReference>
<evidence type="ECO:0000256" key="1">
    <source>
        <dbReference type="ARBA" id="ARBA00023015"/>
    </source>
</evidence>
<dbReference type="AlphaFoldDB" id="A0A7W4UK59"/>
<gene>
    <name evidence="6" type="ORF">FHX72_000047</name>
</gene>
<dbReference type="GO" id="GO:0003700">
    <property type="term" value="F:DNA-binding transcription factor activity"/>
    <property type="evidence" value="ECO:0007669"/>
    <property type="project" value="TreeGrafter"/>
</dbReference>
<dbReference type="PANTHER" id="PTHR30055">
    <property type="entry name" value="HTH-TYPE TRANSCRIPTIONAL REGULATOR RUTR"/>
    <property type="match status" value="1"/>
</dbReference>
<dbReference type="Pfam" id="PF00440">
    <property type="entry name" value="TetR_N"/>
    <property type="match status" value="1"/>
</dbReference>
<dbReference type="InterPro" id="IPR050109">
    <property type="entry name" value="HTH-type_TetR-like_transc_reg"/>
</dbReference>
<dbReference type="PANTHER" id="PTHR30055:SF234">
    <property type="entry name" value="HTH-TYPE TRANSCRIPTIONAL REGULATOR BETI"/>
    <property type="match status" value="1"/>
</dbReference>
<dbReference type="Proteomes" id="UP000545286">
    <property type="component" value="Unassembled WGS sequence"/>
</dbReference>
<accession>A0A7W4UK59</accession>
<dbReference type="InterPro" id="IPR009057">
    <property type="entry name" value="Homeodomain-like_sf"/>
</dbReference>
<evidence type="ECO:0000256" key="2">
    <source>
        <dbReference type="ARBA" id="ARBA00023125"/>
    </source>
</evidence>
<evidence type="ECO:0000259" key="5">
    <source>
        <dbReference type="PROSITE" id="PS50977"/>
    </source>
</evidence>
<evidence type="ECO:0000256" key="4">
    <source>
        <dbReference type="PROSITE-ProRule" id="PRU00335"/>
    </source>
</evidence>
<organism evidence="6 7">
    <name type="scientific">Pseudoclavibacter helvolus</name>
    <dbReference type="NCBI Taxonomy" id="255205"/>
    <lineage>
        <taxon>Bacteria</taxon>
        <taxon>Bacillati</taxon>
        <taxon>Actinomycetota</taxon>
        <taxon>Actinomycetes</taxon>
        <taxon>Micrococcales</taxon>
        <taxon>Microbacteriaceae</taxon>
        <taxon>Pseudoclavibacter</taxon>
    </lineage>
</organism>
<proteinExistence type="predicted"/>
<keyword evidence="1" id="KW-0805">Transcription regulation</keyword>
<evidence type="ECO:0000256" key="3">
    <source>
        <dbReference type="ARBA" id="ARBA00023163"/>
    </source>
</evidence>
<dbReference type="PROSITE" id="PS50977">
    <property type="entry name" value="HTH_TETR_2"/>
    <property type="match status" value="1"/>
</dbReference>
<dbReference type="EMBL" id="JACHWJ010000001">
    <property type="protein sequence ID" value="MBB2955935.1"/>
    <property type="molecule type" value="Genomic_DNA"/>
</dbReference>
<keyword evidence="2 4" id="KW-0238">DNA-binding</keyword>
<feature type="DNA-binding region" description="H-T-H motif" evidence="4">
    <location>
        <begin position="39"/>
        <end position="58"/>
    </location>
</feature>
<feature type="domain" description="HTH tetR-type" evidence="5">
    <location>
        <begin position="16"/>
        <end position="76"/>
    </location>
</feature>
<dbReference type="RefSeq" id="WP_183622335.1">
    <property type="nucleotide sequence ID" value="NZ_JACHWJ010000001.1"/>
</dbReference>
<dbReference type="PRINTS" id="PR00455">
    <property type="entry name" value="HTHTETR"/>
</dbReference>
<evidence type="ECO:0000313" key="6">
    <source>
        <dbReference type="EMBL" id="MBB2955935.1"/>
    </source>
</evidence>
<protein>
    <submittedName>
        <fullName evidence="6">AcrR family transcriptional regulator</fullName>
    </submittedName>
</protein>
<keyword evidence="3" id="KW-0804">Transcription</keyword>
<comment type="caution">
    <text evidence="6">The sequence shown here is derived from an EMBL/GenBank/DDBJ whole genome shotgun (WGS) entry which is preliminary data.</text>
</comment>
<dbReference type="GO" id="GO:0000976">
    <property type="term" value="F:transcription cis-regulatory region binding"/>
    <property type="evidence" value="ECO:0007669"/>
    <property type="project" value="TreeGrafter"/>
</dbReference>
<evidence type="ECO:0000313" key="7">
    <source>
        <dbReference type="Proteomes" id="UP000545286"/>
    </source>
</evidence>
<reference evidence="6 7" key="1">
    <citation type="submission" date="2020-08" db="EMBL/GenBank/DDBJ databases">
        <title>Sequencing the genomes of 1000 actinobacteria strains.</title>
        <authorList>
            <person name="Klenk H.-P."/>
        </authorList>
    </citation>
    <scope>NUCLEOTIDE SEQUENCE [LARGE SCALE GENOMIC DNA]</scope>
    <source>
        <strain evidence="6 7">DSM 20419</strain>
    </source>
</reference>
<dbReference type="Gene3D" id="1.10.357.10">
    <property type="entry name" value="Tetracycline Repressor, domain 2"/>
    <property type="match status" value="1"/>
</dbReference>
<sequence length="219" mass="22906">MTENEERAARRGRPSASSRETLEEAALELFLEQGYEQTSASDIARRAGVARSSFFNYFTAKADVLWVGLDPLLAGIPSVLDAAAADLADAGLSEQAGRAEVGAGGAGLAELRRVLLAISETVRPEHIPWAASLREMTGTGDDLAATGSKRMLAQQAALVRYLARTEPELDALQRSVCVGAIVAAVVAAGSVWIEAGPTRGSLAELVDKATAPILRAYGG</sequence>
<dbReference type="SUPFAM" id="SSF46689">
    <property type="entry name" value="Homeodomain-like"/>
    <property type="match status" value="1"/>
</dbReference>